<gene>
    <name evidence="4" type="ORF">BBK82_33710</name>
</gene>
<name>A0A1B2HRD3_9PSEU</name>
<dbReference type="Proteomes" id="UP000093053">
    <property type="component" value="Chromosome"/>
</dbReference>
<dbReference type="InterPro" id="IPR036513">
    <property type="entry name" value="STAS_dom_sf"/>
</dbReference>
<dbReference type="GO" id="GO:0043856">
    <property type="term" value="F:anti-sigma factor antagonist activity"/>
    <property type="evidence" value="ECO:0007669"/>
    <property type="project" value="InterPro"/>
</dbReference>
<dbReference type="Pfam" id="PF01740">
    <property type="entry name" value="STAS"/>
    <property type="match status" value="1"/>
</dbReference>
<reference evidence="4 5" key="1">
    <citation type="submission" date="2016-07" db="EMBL/GenBank/DDBJ databases">
        <title>Complete genome sequence of the Lentzea guizhouensis DHS C013.</title>
        <authorList>
            <person name="Cao C."/>
        </authorList>
    </citation>
    <scope>NUCLEOTIDE SEQUENCE [LARGE SCALE GENOMIC DNA]</scope>
    <source>
        <strain evidence="4 5">DHS C013</strain>
    </source>
</reference>
<dbReference type="PANTHER" id="PTHR33495">
    <property type="entry name" value="ANTI-SIGMA FACTOR ANTAGONIST TM_1081-RELATED-RELATED"/>
    <property type="match status" value="1"/>
</dbReference>
<keyword evidence="5" id="KW-1185">Reference proteome</keyword>
<dbReference type="RefSeq" id="WP_065918594.1">
    <property type="nucleotide sequence ID" value="NZ_CP016793.1"/>
</dbReference>
<dbReference type="InterPro" id="IPR002645">
    <property type="entry name" value="STAS_dom"/>
</dbReference>
<evidence type="ECO:0000256" key="1">
    <source>
        <dbReference type="ARBA" id="ARBA00009013"/>
    </source>
</evidence>
<evidence type="ECO:0000313" key="4">
    <source>
        <dbReference type="EMBL" id="ANZ40255.1"/>
    </source>
</evidence>
<dbReference type="PROSITE" id="PS50801">
    <property type="entry name" value="STAS"/>
    <property type="match status" value="1"/>
</dbReference>
<dbReference type="NCBIfam" id="TIGR00377">
    <property type="entry name" value="ant_ant_sig"/>
    <property type="match status" value="1"/>
</dbReference>
<dbReference type="InterPro" id="IPR003658">
    <property type="entry name" value="Anti-sigma_ant"/>
</dbReference>
<evidence type="ECO:0000313" key="5">
    <source>
        <dbReference type="Proteomes" id="UP000093053"/>
    </source>
</evidence>
<dbReference type="KEGG" id="led:BBK82_33710"/>
<dbReference type="Gene3D" id="3.30.750.24">
    <property type="entry name" value="STAS domain"/>
    <property type="match status" value="1"/>
</dbReference>
<dbReference type="EMBL" id="CP016793">
    <property type="protein sequence ID" value="ANZ40255.1"/>
    <property type="molecule type" value="Genomic_DNA"/>
</dbReference>
<organism evidence="4 5">
    <name type="scientific">Lentzea guizhouensis</name>
    <dbReference type="NCBI Taxonomy" id="1586287"/>
    <lineage>
        <taxon>Bacteria</taxon>
        <taxon>Bacillati</taxon>
        <taxon>Actinomycetota</taxon>
        <taxon>Actinomycetes</taxon>
        <taxon>Pseudonocardiales</taxon>
        <taxon>Pseudonocardiaceae</taxon>
        <taxon>Lentzea</taxon>
    </lineage>
</organism>
<accession>A0A1B2HRD3</accession>
<feature type="domain" description="STAS" evidence="3">
    <location>
        <begin position="9"/>
        <end position="120"/>
    </location>
</feature>
<evidence type="ECO:0000256" key="2">
    <source>
        <dbReference type="RuleBase" id="RU003749"/>
    </source>
</evidence>
<proteinExistence type="inferred from homology"/>
<dbReference type="STRING" id="1586287.BBK82_33710"/>
<dbReference type="CDD" id="cd07043">
    <property type="entry name" value="STAS_anti-anti-sigma_factors"/>
    <property type="match status" value="1"/>
</dbReference>
<comment type="similarity">
    <text evidence="1 2">Belongs to the anti-sigma-factor antagonist family.</text>
</comment>
<sequence length="127" mass="13615">MPNTFHCPLHVQREVDGLAVVVRAFGELDQDSVAQLSNELEVALAMATSPFPVVADLSGVTFFGSAGLNELLVRQRQARSARVPFRVVAAHRIVLRPIEASGLEQVLELYPDVDQALAAGHSGRTAG</sequence>
<dbReference type="OrthoDB" id="3576811at2"/>
<dbReference type="PANTHER" id="PTHR33495:SF2">
    <property type="entry name" value="ANTI-SIGMA FACTOR ANTAGONIST TM_1081-RELATED"/>
    <property type="match status" value="1"/>
</dbReference>
<dbReference type="AlphaFoldDB" id="A0A1B2HRD3"/>
<protein>
    <recommendedName>
        <fullName evidence="2">Anti-sigma factor antagonist</fullName>
    </recommendedName>
</protein>
<evidence type="ECO:0000259" key="3">
    <source>
        <dbReference type="PROSITE" id="PS50801"/>
    </source>
</evidence>
<dbReference type="SUPFAM" id="SSF52091">
    <property type="entry name" value="SpoIIaa-like"/>
    <property type="match status" value="1"/>
</dbReference>